<evidence type="ECO:0000256" key="2">
    <source>
        <dbReference type="ARBA" id="ARBA00022980"/>
    </source>
</evidence>
<gene>
    <name evidence="4" type="ORF">M153_2100027040</name>
</gene>
<dbReference type="AlphaFoldDB" id="A0A0R0M0U8"/>
<comment type="caution">
    <text evidence="4">The sequence shown here is derived from an EMBL/GenBank/DDBJ whole genome shotgun (WGS) entry which is preliminary data.</text>
</comment>
<keyword evidence="2 4" id="KW-0689">Ribosomal protein</keyword>
<comment type="similarity">
    <text evidence="1">Belongs to the eukaryotic ribosomal protein eS21 family.</text>
</comment>
<proteinExistence type="inferred from homology"/>
<name>A0A0R0M0U8_9MICR</name>
<dbReference type="GO" id="GO:0005840">
    <property type="term" value="C:ribosome"/>
    <property type="evidence" value="ECO:0007669"/>
    <property type="project" value="UniProtKB-KW"/>
</dbReference>
<evidence type="ECO:0000256" key="3">
    <source>
        <dbReference type="ARBA" id="ARBA00023274"/>
    </source>
</evidence>
<dbReference type="GO" id="GO:0003735">
    <property type="term" value="F:structural constituent of ribosome"/>
    <property type="evidence" value="ECO:0007669"/>
    <property type="project" value="InterPro"/>
</dbReference>
<protein>
    <submittedName>
        <fullName evidence="4">40S ribosomal protein S21</fullName>
    </submittedName>
</protein>
<dbReference type="GO" id="GO:1990904">
    <property type="term" value="C:ribonucleoprotein complex"/>
    <property type="evidence" value="ECO:0007669"/>
    <property type="project" value="UniProtKB-KW"/>
</dbReference>
<keyword evidence="5" id="KW-1185">Reference proteome</keyword>
<evidence type="ECO:0000256" key="1">
    <source>
        <dbReference type="ARBA" id="ARBA00010228"/>
    </source>
</evidence>
<dbReference type="OrthoDB" id="278325at2759"/>
<sequence>MKIGQQICDLSCKPISSVDKMNVQLTFVELDENGRATQNLKVLNVCGALRKEGKADGLVTEKLIG</sequence>
<dbReference type="InterPro" id="IPR038579">
    <property type="entry name" value="Ribosomal_eS21_sf"/>
</dbReference>
<accession>A0A0R0M0U8</accession>
<dbReference type="Gene3D" id="3.30.1230.20">
    <property type="match status" value="1"/>
</dbReference>
<reference evidence="4 5" key="1">
    <citation type="submission" date="2015-07" db="EMBL/GenBank/DDBJ databases">
        <title>The genome of Pseudoloma neurophilia, a relevant intracellular parasite of the zebrafish.</title>
        <authorList>
            <person name="Ndikumana S."/>
            <person name="Pelin A."/>
            <person name="Sanders J."/>
            <person name="Corradi N."/>
        </authorList>
    </citation>
    <scope>NUCLEOTIDE SEQUENCE [LARGE SCALE GENOMIC DNA]</scope>
    <source>
        <strain evidence="4 5">MK1</strain>
    </source>
</reference>
<organism evidence="4 5">
    <name type="scientific">Pseudoloma neurophilia</name>
    <dbReference type="NCBI Taxonomy" id="146866"/>
    <lineage>
        <taxon>Eukaryota</taxon>
        <taxon>Fungi</taxon>
        <taxon>Fungi incertae sedis</taxon>
        <taxon>Microsporidia</taxon>
        <taxon>Pseudoloma</taxon>
    </lineage>
</organism>
<dbReference type="InterPro" id="IPR001931">
    <property type="entry name" value="Ribosomal_eS21"/>
</dbReference>
<dbReference type="VEuPathDB" id="MicrosporidiaDB:M153_2100027040"/>
<keyword evidence="3" id="KW-0687">Ribonucleoprotein</keyword>
<evidence type="ECO:0000313" key="4">
    <source>
        <dbReference type="EMBL" id="KRH95206.1"/>
    </source>
</evidence>
<dbReference type="EMBL" id="LGUB01000003">
    <property type="protein sequence ID" value="KRH95206.1"/>
    <property type="molecule type" value="Genomic_DNA"/>
</dbReference>
<dbReference type="Proteomes" id="UP000051530">
    <property type="component" value="Unassembled WGS sequence"/>
</dbReference>
<dbReference type="Pfam" id="PF01249">
    <property type="entry name" value="Ribosomal_S21e"/>
    <property type="match status" value="1"/>
</dbReference>
<dbReference type="GO" id="GO:0006412">
    <property type="term" value="P:translation"/>
    <property type="evidence" value="ECO:0007669"/>
    <property type="project" value="InterPro"/>
</dbReference>
<evidence type="ECO:0000313" key="5">
    <source>
        <dbReference type="Proteomes" id="UP000051530"/>
    </source>
</evidence>